<dbReference type="Proteomes" id="UP000808146">
    <property type="component" value="Unassembled WGS sequence"/>
</dbReference>
<evidence type="ECO:0000313" key="2">
    <source>
        <dbReference type="Proteomes" id="UP000808146"/>
    </source>
</evidence>
<organism evidence="1 2">
    <name type="scientific">Candidatus Dechloromonas phosphorivorans</name>
    <dbReference type="NCBI Taxonomy" id="2899244"/>
    <lineage>
        <taxon>Bacteria</taxon>
        <taxon>Pseudomonadati</taxon>
        <taxon>Pseudomonadota</taxon>
        <taxon>Betaproteobacteria</taxon>
        <taxon>Rhodocyclales</taxon>
        <taxon>Azonexaceae</taxon>
        <taxon>Dechloromonas</taxon>
    </lineage>
</organism>
<proteinExistence type="predicted"/>
<protein>
    <recommendedName>
        <fullName evidence="3">S-layer family protein</fullName>
    </recommendedName>
</protein>
<gene>
    <name evidence="1" type="ORF">IPN75_06205</name>
</gene>
<dbReference type="AlphaFoldDB" id="A0A9D7QIA9"/>
<evidence type="ECO:0000313" key="1">
    <source>
        <dbReference type="EMBL" id="MBK8889999.1"/>
    </source>
</evidence>
<dbReference type="InterPro" id="IPR011050">
    <property type="entry name" value="Pectin_lyase_fold/virulence"/>
</dbReference>
<dbReference type="SUPFAM" id="SSF51126">
    <property type="entry name" value="Pectin lyase-like"/>
    <property type="match status" value="1"/>
</dbReference>
<comment type="caution">
    <text evidence="1">The sequence shown here is derived from an EMBL/GenBank/DDBJ whole genome shotgun (WGS) entry which is preliminary data.</text>
</comment>
<accession>A0A9D7QIA9</accession>
<reference evidence="1" key="1">
    <citation type="submission" date="2020-10" db="EMBL/GenBank/DDBJ databases">
        <title>Connecting structure to function with the recovery of over 1000 high-quality activated sludge metagenome-assembled genomes encoding full-length rRNA genes using long-read sequencing.</title>
        <authorList>
            <person name="Singleton C.M."/>
            <person name="Petriglieri F."/>
            <person name="Kristensen J.M."/>
            <person name="Kirkegaard R.H."/>
            <person name="Michaelsen T.Y."/>
            <person name="Andersen M.H."/>
            <person name="Karst S.M."/>
            <person name="Dueholm M.S."/>
            <person name="Nielsen P.H."/>
            <person name="Albertsen M."/>
        </authorList>
    </citation>
    <scope>NUCLEOTIDE SEQUENCE</scope>
    <source>
        <strain evidence="1">OdNE_18-Q3-R46-58_BAT3C.305</strain>
    </source>
</reference>
<dbReference type="EMBL" id="JADKBR010000005">
    <property type="protein sequence ID" value="MBK8889999.1"/>
    <property type="molecule type" value="Genomic_DNA"/>
</dbReference>
<evidence type="ECO:0008006" key="3">
    <source>
        <dbReference type="Google" id="ProtNLM"/>
    </source>
</evidence>
<name>A0A9D7QIA9_9RHOO</name>
<sequence length="311" mass="30242">MVGSGRHASVRAGGQYPRGGACFLPTSLAASAQRGGGWGGRPAPSQWRGHIANGGILSLDSSLTSGGNQTLGGTATINLNDAGARLAIDGTGATALGSNVVVRGQGNIGTAINVAGNNLLTNNGLISADVSGGTLNITAPASGGGSSFINNGTLRAINGASLLLSTNITSNTGSQIVAGAGSSVVQNGVTLNGVINASGTGVFTAVSSASNVLNGVNFTGTLDLTSISNSRERIANGATINGAVNIANGGILSLDSSLTSGGNQTLGGTATINLNDAGARLARAPRRWARTSSCAGRAISAQPSTSLATTC</sequence>